<accession>A0A7K3PL27</accession>
<dbReference type="Gene3D" id="2.80.10.50">
    <property type="match status" value="1"/>
</dbReference>
<dbReference type="GO" id="GO:0004553">
    <property type="term" value="F:hydrolase activity, hydrolyzing O-glycosyl compounds"/>
    <property type="evidence" value="ECO:0007669"/>
    <property type="project" value="InterPro"/>
</dbReference>
<dbReference type="Proteomes" id="UP000470446">
    <property type="component" value="Unassembled WGS sequence"/>
</dbReference>
<comment type="similarity">
    <text evidence="1 6">Belongs to the glycosyl hydrolase 43 family.</text>
</comment>
<dbReference type="EMBL" id="JAAGMA010000455">
    <property type="protein sequence ID" value="NEB10670.1"/>
    <property type="molecule type" value="Genomic_DNA"/>
</dbReference>
<evidence type="ECO:0000256" key="4">
    <source>
        <dbReference type="ARBA" id="ARBA00023295"/>
    </source>
</evidence>
<evidence type="ECO:0000256" key="3">
    <source>
        <dbReference type="ARBA" id="ARBA00022801"/>
    </source>
</evidence>
<name>A0A7K3PL27_9ACTN</name>
<dbReference type="Pfam" id="PF04616">
    <property type="entry name" value="Glyco_hydro_43"/>
    <property type="match status" value="1"/>
</dbReference>
<evidence type="ECO:0000313" key="8">
    <source>
        <dbReference type="EMBL" id="NEB10670.1"/>
    </source>
</evidence>
<keyword evidence="4 6" id="KW-0326">Glycosidase</keyword>
<evidence type="ECO:0000256" key="6">
    <source>
        <dbReference type="RuleBase" id="RU361187"/>
    </source>
</evidence>
<evidence type="ECO:0000313" key="9">
    <source>
        <dbReference type="Proteomes" id="UP000470446"/>
    </source>
</evidence>
<protein>
    <submittedName>
        <fullName evidence="8">Family 43 glycosylhydrolase</fullName>
    </submittedName>
</protein>
<proteinExistence type="inferred from homology"/>
<dbReference type="SMART" id="SM00458">
    <property type="entry name" value="RICIN"/>
    <property type="match status" value="1"/>
</dbReference>
<keyword evidence="2" id="KW-0732">Signal</keyword>
<comment type="caution">
    <text evidence="8">The sequence shown here is derived from an EMBL/GenBank/DDBJ whole genome shotgun (WGS) entry which is preliminary data.</text>
</comment>
<dbReference type="GO" id="GO:0005975">
    <property type="term" value="P:carbohydrate metabolic process"/>
    <property type="evidence" value="ECO:0007669"/>
    <property type="project" value="InterPro"/>
</dbReference>
<dbReference type="PANTHER" id="PTHR43817">
    <property type="entry name" value="GLYCOSYL HYDROLASE"/>
    <property type="match status" value="1"/>
</dbReference>
<dbReference type="Pfam" id="PF00652">
    <property type="entry name" value="Ricin_B_lectin"/>
    <property type="match status" value="1"/>
</dbReference>
<gene>
    <name evidence="8" type="ORF">G3I32_17765</name>
</gene>
<dbReference type="InterPro" id="IPR000772">
    <property type="entry name" value="Ricin_B_lectin"/>
</dbReference>
<evidence type="ECO:0000259" key="7">
    <source>
        <dbReference type="SMART" id="SM00458"/>
    </source>
</evidence>
<feature type="site" description="Important for catalytic activity, responsible for pKa modulation of the active site Glu and correct orientation of both the proton donor and substrate" evidence="5">
    <location>
        <position position="182"/>
    </location>
</feature>
<dbReference type="SUPFAM" id="SSF50370">
    <property type="entry name" value="Ricin B-like lectins"/>
    <property type="match status" value="1"/>
</dbReference>
<evidence type="ECO:0000256" key="2">
    <source>
        <dbReference type="ARBA" id="ARBA00022729"/>
    </source>
</evidence>
<dbReference type="RefSeq" id="WP_164246011.1">
    <property type="nucleotide sequence ID" value="NZ_JAAGMA010000455.1"/>
</dbReference>
<dbReference type="CDD" id="cd18820">
    <property type="entry name" value="GH43_LbAraf43-like"/>
    <property type="match status" value="1"/>
</dbReference>
<dbReference type="AlphaFoldDB" id="A0A7K3PL27"/>
<keyword evidence="3 6" id="KW-0378">Hydrolase</keyword>
<dbReference type="InterPro" id="IPR006710">
    <property type="entry name" value="Glyco_hydro_43"/>
</dbReference>
<sequence length="513" mass="54927">MRVLIPPAVGEHGQSPGTGSPLRVRVTALFAILAALVGWATVSGVQPAKAAPAAAPSFTNPVNSSGPDPYMTYYQGYYYLMTTPWSGPLTMRKAPTIEALKQAAPVPVFDDFPADRCCQVWAPEMHLLDGPNGKRWYVYYSAGTGDIESQRVHVLESAGADPMGPYTYKGVVFGANDWWGIDGSVVTIGGKQYLTWSGVPTATWADSDPHIYIAALADPWTVSGNARTAISAPTLAWETRKAPMNEGPVALQHDGTTRIVYSASACQGPDYKLGMLTYTGGDVLSAASWTKHPDPVFQRNDANGVYGPGHNGFFTSPDGTENWIVYHANDSAGQGCGSSRTTRIQKFTWNTDGTPDFGTPVAVGTQLAPPSGEATVTHERITNRTSGKVVDVQMPNTRDLAVVGQYASNDAAWQKWRFVGVGGGYVRIESLHSAKCLDVLDHSTADGAFVVQYNCHGRANQQFQWRATGDGYHQLVARHSGKCLTVAGGSAADAARLEQRTCSAGAAFQWSRA</sequence>
<dbReference type="InterPro" id="IPR023296">
    <property type="entry name" value="Glyco_hydro_beta-prop_sf"/>
</dbReference>
<dbReference type="CDD" id="cd00161">
    <property type="entry name" value="beta-trefoil_Ricin-like"/>
    <property type="match status" value="1"/>
</dbReference>
<dbReference type="PROSITE" id="PS50231">
    <property type="entry name" value="RICIN_B_LECTIN"/>
    <property type="match status" value="1"/>
</dbReference>
<dbReference type="Gene3D" id="2.115.10.20">
    <property type="entry name" value="Glycosyl hydrolase domain, family 43"/>
    <property type="match status" value="1"/>
</dbReference>
<dbReference type="SUPFAM" id="SSF75005">
    <property type="entry name" value="Arabinanase/levansucrase/invertase"/>
    <property type="match status" value="1"/>
</dbReference>
<dbReference type="InterPro" id="IPR035992">
    <property type="entry name" value="Ricin_B-like_lectins"/>
</dbReference>
<evidence type="ECO:0000256" key="5">
    <source>
        <dbReference type="PIRSR" id="PIRSR606710-2"/>
    </source>
</evidence>
<organism evidence="8 9">
    <name type="scientific">Streptomyces coelicoflavus</name>
    <dbReference type="NCBI Taxonomy" id="285562"/>
    <lineage>
        <taxon>Bacteria</taxon>
        <taxon>Bacillati</taxon>
        <taxon>Actinomycetota</taxon>
        <taxon>Actinomycetes</taxon>
        <taxon>Kitasatosporales</taxon>
        <taxon>Streptomycetaceae</taxon>
        <taxon>Streptomyces</taxon>
    </lineage>
</organism>
<dbReference type="PANTHER" id="PTHR43817:SF1">
    <property type="entry name" value="HYDROLASE, FAMILY 43, PUTATIVE (AFU_ORTHOLOGUE AFUA_3G01660)-RELATED"/>
    <property type="match status" value="1"/>
</dbReference>
<reference evidence="8 9" key="1">
    <citation type="submission" date="2020-01" db="EMBL/GenBank/DDBJ databases">
        <title>Insect and environment-associated Actinomycetes.</title>
        <authorList>
            <person name="Currrie C."/>
            <person name="Chevrette M."/>
            <person name="Carlson C."/>
            <person name="Stubbendieck R."/>
            <person name="Wendt-Pienkowski E."/>
        </authorList>
    </citation>
    <scope>NUCLEOTIDE SEQUENCE [LARGE SCALE GENOMIC DNA]</scope>
    <source>
        <strain evidence="8 9">SID14163</strain>
    </source>
</reference>
<feature type="domain" description="Ricin B lectin" evidence="7">
    <location>
        <begin position="377"/>
        <end position="513"/>
    </location>
</feature>
<evidence type="ECO:0000256" key="1">
    <source>
        <dbReference type="ARBA" id="ARBA00009865"/>
    </source>
</evidence>